<evidence type="ECO:0000313" key="3">
    <source>
        <dbReference type="Proteomes" id="UP000254603"/>
    </source>
</evidence>
<dbReference type="STRING" id="1122619.GCA_000373745_00570"/>
<name>A0A378XAV6_9BURK</name>
<dbReference type="AlphaFoldDB" id="A0A378XAV6"/>
<gene>
    <name evidence="1" type="ORF">I6G29_01175</name>
    <name evidence="2" type="ORF">NCTC11997_00275</name>
</gene>
<evidence type="ECO:0000313" key="4">
    <source>
        <dbReference type="Proteomes" id="UP000594903"/>
    </source>
</evidence>
<organism evidence="2 3">
    <name type="scientific">Oligella ureolytica</name>
    <dbReference type="NCBI Taxonomy" id="90244"/>
    <lineage>
        <taxon>Bacteria</taxon>
        <taxon>Pseudomonadati</taxon>
        <taxon>Pseudomonadota</taxon>
        <taxon>Betaproteobacteria</taxon>
        <taxon>Burkholderiales</taxon>
        <taxon>Alcaligenaceae</taxon>
        <taxon>Oligella</taxon>
    </lineage>
</organism>
<dbReference type="EMBL" id="UGSB01000001">
    <property type="protein sequence ID" value="SUA50586.1"/>
    <property type="molecule type" value="Genomic_DNA"/>
</dbReference>
<dbReference type="Proteomes" id="UP000254603">
    <property type="component" value="Unassembled WGS sequence"/>
</dbReference>
<sequence length="129" mass="14326">MIRSSKLLVPVLSVLLLAACGKKGDDPERDLTVVRFNFVNACTFYAGSRNANFCGCSFDEMVKEFGRDTVIRLGGLAEESEIEDPDDVATFRAMHEFMAASTTGVCEEFVVKDPPSDKDNETFFRKLIN</sequence>
<dbReference type="Proteomes" id="UP000594903">
    <property type="component" value="Chromosome"/>
</dbReference>
<reference evidence="2 3" key="1">
    <citation type="submission" date="2018-06" db="EMBL/GenBank/DDBJ databases">
        <authorList>
            <consortium name="Pathogen Informatics"/>
            <person name="Doyle S."/>
        </authorList>
    </citation>
    <scope>NUCLEOTIDE SEQUENCE [LARGE SCALE GENOMIC DNA]</scope>
    <source>
        <strain evidence="2 3">NCTC11997</strain>
    </source>
</reference>
<evidence type="ECO:0000313" key="1">
    <source>
        <dbReference type="EMBL" id="QPT40276.1"/>
    </source>
</evidence>
<reference evidence="1 4" key="2">
    <citation type="submission" date="2020-12" db="EMBL/GenBank/DDBJ databases">
        <title>FDA dAtabase for Regulatory Grade micrObial Sequences (FDA-ARGOS): Supporting development and validation of Infectious Disease Dx tests.</title>
        <authorList>
            <person name="Sproer C."/>
            <person name="Gronow S."/>
            <person name="Severitt S."/>
            <person name="Schroder I."/>
            <person name="Tallon L."/>
            <person name="Sadzewicz L."/>
            <person name="Zhao X."/>
            <person name="Boylan J."/>
            <person name="Ott S."/>
            <person name="Bowen H."/>
            <person name="Vavikolanu K."/>
            <person name="Mehta A."/>
            <person name="Aluvathingal J."/>
            <person name="Nadendla S."/>
            <person name="Lowell S."/>
            <person name="Myers T."/>
            <person name="Yan Y."/>
            <person name="Sichtig H."/>
        </authorList>
    </citation>
    <scope>NUCLEOTIDE SEQUENCE [LARGE SCALE GENOMIC DNA]</scope>
    <source>
        <strain evidence="1 4">FDAARGOS_872</strain>
    </source>
</reference>
<dbReference type="OrthoDB" id="9933414at2"/>
<dbReference type="PROSITE" id="PS51257">
    <property type="entry name" value="PROKAR_LIPOPROTEIN"/>
    <property type="match status" value="1"/>
</dbReference>
<dbReference type="RefSeq" id="WP_083907446.1">
    <property type="nucleotide sequence ID" value="NZ_CP065725.1"/>
</dbReference>
<accession>A0A378XAV6</accession>
<proteinExistence type="predicted"/>
<dbReference type="EMBL" id="CP065725">
    <property type="protein sequence ID" value="QPT40276.1"/>
    <property type="molecule type" value="Genomic_DNA"/>
</dbReference>
<keyword evidence="4" id="KW-1185">Reference proteome</keyword>
<evidence type="ECO:0000313" key="2">
    <source>
        <dbReference type="EMBL" id="SUA50586.1"/>
    </source>
</evidence>
<evidence type="ECO:0008006" key="5">
    <source>
        <dbReference type="Google" id="ProtNLM"/>
    </source>
</evidence>
<protein>
    <recommendedName>
        <fullName evidence="5">Lipoprotein</fullName>
    </recommendedName>
</protein>